<dbReference type="AlphaFoldDB" id="A0A2K9DBA2"/>
<dbReference type="InterPro" id="IPR054276">
    <property type="entry name" value="DUF7007"/>
</dbReference>
<sequence length="355" mass="40000">MKLSPGRNKMIPLPLRNSSGWYEEDCEINIPLRYFPAEFAALPHKRDRWTPESLQADSDQSIKDRFPDKWEVANGRELEPGESRQKDILIWAKAHETDFVVTSARKAESDPDLVRVTARRKSDGAEGEYLIPKAEYESRRDGDRGRDGRFAVDLTRHAQLPPAPKAAPELAPTLHKVALPGLHEFMADPVMTRAANERVWGDLGKRWKLQDGRTRTLRELVEEDGVEGLSAWTDRTRLQYSVSIPSGSIPISKATWDYLSRSLPDTRSEWHAAQQAYSVALSKLEAETQGGNYEVWRDEKAKARAAKLAAEATRLRQISQEAYARHEAARKAAEPTPEQLKADLLARECAATLPA</sequence>
<reference evidence="2 3" key="1">
    <citation type="submission" date="2017-12" db="EMBL/GenBank/DDBJ databases">
        <title>Isolation and characterization of estrogens degradatiion strain Microbacterium hominis SJTG1.</title>
        <authorList>
            <person name="Xiong W."/>
            <person name="Yin C."/>
            <person name="Zheng D."/>
            <person name="Liang R."/>
        </authorList>
    </citation>
    <scope>NUCLEOTIDE SEQUENCE [LARGE SCALE GENOMIC DNA]</scope>
    <source>
        <strain evidence="2 3">SJTG1</strain>
    </source>
</reference>
<evidence type="ECO:0000313" key="2">
    <source>
        <dbReference type="EMBL" id="AUG29391.1"/>
    </source>
</evidence>
<dbReference type="Proteomes" id="UP000233276">
    <property type="component" value="Chromosome"/>
</dbReference>
<dbReference type="KEGG" id="mhos:CXR34_07920"/>
<dbReference type="EMBL" id="CP025299">
    <property type="protein sequence ID" value="AUG29391.1"/>
    <property type="molecule type" value="Genomic_DNA"/>
</dbReference>
<dbReference type="Pfam" id="PF22653">
    <property type="entry name" value="DUF7007"/>
    <property type="match status" value="1"/>
</dbReference>
<feature type="domain" description="DUF7007" evidence="1">
    <location>
        <begin position="1"/>
        <end position="95"/>
    </location>
</feature>
<organism evidence="2 3">
    <name type="scientific">Microbacterium hominis</name>
    <dbReference type="NCBI Taxonomy" id="162426"/>
    <lineage>
        <taxon>Bacteria</taxon>
        <taxon>Bacillati</taxon>
        <taxon>Actinomycetota</taxon>
        <taxon>Actinomycetes</taxon>
        <taxon>Micrococcales</taxon>
        <taxon>Microbacteriaceae</taxon>
        <taxon>Microbacterium</taxon>
    </lineage>
</organism>
<accession>A0A2K9DBA2</accession>
<gene>
    <name evidence="2" type="ORF">CXR34_07920</name>
</gene>
<evidence type="ECO:0000313" key="3">
    <source>
        <dbReference type="Proteomes" id="UP000233276"/>
    </source>
</evidence>
<protein>
    <recommendedName>
        <fullName evidence="1">DUF7007 domain-containing protein</fullName>
    </recommendedName>
</protein>
<name>A0A2K9DBA2_9MICO</name>
<proteinExistence type="predicted"/>
<evidence type="ECO:0000259" key="1">
    <source>
        <dbReference type="Pfam" id="PF22653"/>
    </source>
</evidence>